<dbReference type="EMBL" id="JAIWYP010000002">
    <property type="protein sequence ID" value="KAH3870498.1"/>
    <property type="molecule type" value="Genomic_DNA"/>
</dbReference>
<dbReference type="Proteomes" id="UP000828390">
    <property type="component" value="Unassembled WGS sequence"/>
</dbReference>
<protein>
    <submittedName>
        <fullName evidence="2">Uncharacterized protein</fullName>
    </submittedName>
</protein>
<feature type="compositionally biased region" description="Basic and acidic residues" evidence="1">
    <location>
        <begin position="1"/>
        <end position="18"/>
    </location>
</feature>
<accession>A0A9D4M694</accession>
<evidence type="ECO:0000256" key="1">
    <source>
        <dbReference type="SAM" id="MobiDB-lite"/>
    </source>
</evidence>
<gene>
    <name evidence="2" type="ORF">DPMN_033686</name>
</gene>
<proteinExistence type="predicted"/>
<organism evidence="2 3">
    <name type="scientific">Dreissena polymorpha</name>
    <name type="common">Zebra mussel</name>
    <name type="synonym">Mytilus polymorpha</name>
    <dbReference type="NCBI Taxonomy" id="45954"/>
    <lineage>
        <taxon>Eukaryota</taxon>
        <taxon>Metazoa</taxon>
        <taxon>Spiralia</taxon>
        <taxon>Lophotrochozoa</taxon>
        <taxon>Mollusca</taxon>
        <taxon>Bivalvia</taxon>
        <taxon>Autobranchia</taxon>
        <taxon>Heteroconchia</taxon>
        <taxon>Euheterodonta</taxon>
        <taxon>Imparidentia</taxon>
        <taxon>Neoheterodontei</taxon>
        <taxon>Myida</taxon>
        <taxon>Dreissenoidea</taxon>
        <taxon>Dreissenidae</taxon>
        <taxon>Dreissena</taxon>
    </lineage>
</organism>
<comment type="caution">
    <text evidence="2">The sequence shown here is derived from an EMBL/GenBank/DDBJ whole genome shotgun (WGS) entry which is preliminary data.</text>
</comment>
<evidence type="ECO:0000313" key="2">
    <source>
        <dbReference type="EMBL" id="KAH3870498.1"/>
    </source>
</evidence>
<dbReference type="AlphaFoldDB" id="A0A9D4M694"/>
<feature type="region of interest" description="Disordered" evidence="1">
    <location>
        <begin position="1"/>
        <end position="28"/>
    </location>
</feature>
<reference evidence="2" key="2">
    <citation type="submission" date="2020-11" db="EMBL/GenBank/DDBJ databases">
        <authorList>
            <person name="McCartney M.A."/>
            <person name="Auch B."/>
            <person name="Kono T."/>
            <person name="Mallez S."/>
            <person name="Becker A."/>
            <person name="Gohl D.M."/>
            <person name="Silverstein K.A.T."/>
            <person name="Koren S."/>
            <person name="Bechman K.B."/>
            <person name="Herman A."/>
            <person name="Abrahante J.E."/>
            <person name="Garbe J."/>
        </authorList>
    </citation>
    <scope>NUCLEOTIDE SEQUENCE</scope>
    <source>
        <strain evidence="2">Duluth1</strain>
        <tissue evidence="2">Whole animal</tissue>
    </source>
</reference>
<sequence>MSYTPEERSKDARGRSENGENCSGREPTATTLNKFKVVAEVRRFTAFCKGHRRDAVETQ</sequence>
<keyword evidence="3" id="KW-1185">Reference proteome</keyword>
<evidence type="ECO:0000313" key="3">
    <source>
        <dbReference type="Proteomes" id="UP000828390"/>
    </source>
</evidence>
<reference evidence="2" key="1">
    <citation type="journal article" date="2019" name="bioRxiv">
        <title>The Genome of the Zebra Mussel, Dreissena polymorpha: A Resource for Invasive Species Research.</title>
        <authorList>
            <person name="McCartney M.A."/>
            <person name="Auch B."/>
            <person name="Kono T."/>
            <person name="Mallez S."/>
            <person name="Zhang Y."/>
            <person name="Obille A."/>
            <person name="Becker A."/>
            <person name="Abrahante J.E."/>
            <person name="Garbe J."/>
            <person name="Badalamenti J.P."/>
            <person name="Herman A."/>
            <person name="Mangelson H."/>
            <person name="Liachko I."/>
            <person name="Sullivan S."/>
            <person name="Sone E.D."/>
            <person name="Koren S."/>
            <person name="Silverstein K.A.T."/>
            <person name="Beckman K.B."/>
            <person name="Gohl D.M."/>
        </authorList>
    </citation>
    <scope>NUCLEOTIDE SEQUENCE</scope>
    <source>
        <strain evidence="2">Duluth1</strain>
        <tissue evidence="2">Whole animal</tissue>
    </source>
</reference>
<name>A0A9D4M694_DREPO</name>